<feature type="domain" description="RNA polymerase sigma factor 70 region 4 type 2" evidence="7">
    <location>
        <begin position="105"/>
        <end position="158"/>
    </location>
</feature>
<name>A0ABT6CD19_9MICO</name>
<keyword evidence="5" id="KW-0804">Transcription</keyword>
<sequence length="178" mass="20117">MPKLVHSSDRTDFEEFVEHASPSLLHTAWLLTGQVDASRELVQAALVKTYVAWSRVRPGEALAYARRVLVNHHTDTWRRRRRETRLEDMPESPGPDRALETVEERREIVRLLALLPKQQRTVVVLRYYADLSEAAVADLLGISTGSVKSAASRGLARLRAELGEPASVTDLNDRRRQA</sequence>
<dbReference type="Gene3D" id="1.10.1740.10">
    <property type="match status" value="1"/>
</dbReference>
<dbReference type="InterPro" id="IPR013325">
    <property type="entry name" value="RNA_pol_sigma_r2"/>
</dbReference>
<gene>
    <name evidence="8" type="ORF">P4R38_18125</name>
</gene>
<dbReference type="Pfam" id="PF04542">
    <property type="entry name" value="Sigma70_r2"/>
    <property type="match status" value="1"/>
</dbReference>
<keyword evidence="3" id="KW-0731">Sigma factor</keyword>
<dbReference type="InterPro" id="IPR039425">
    <property type="entry name" value="RNA_pol_sigma-70-like"/>
</dbReference>
<dbReference type="Proteomes" id="UP001528912">
    <property type="component" value="Unassembled WGS sequence"/>
</dbReference>
<evidence type="ECO:0000256" key="4">
    <source>
        <dbReference type="ARBA" id="ARBA00023125"/>
    </source>
</evidence>
<keyword evidence="2" id="KW-0805">Transcription regulation</keyword>
<proteinExistence type="inferred from homology"/>
<reference evidence="8 9" key="1">
    <citation type="submission" date="2023-03" db="EMBL/GenBank/DDBJ databases">
        <title>YIM 133296 draft genome.</title>
        <authorList>
            <person name="Xiong L."/>
        </authorList>
    </citation>
    <scope>NUCLEOTIDE SEQUENCE [LARGE SCALE GENOMIC DNA]</scope>
    <source>
        <strain evidence="8 9">YIM 133296</strain>
    </source>
</reference>
<evidence type="ECO:0000313" key="8">
    <source>
        <dbReference type="EMBL" id="MDF8266172.1"/>
    </source>
</evidence>
<feature type="domain" description="RNA polymerase sigma-70 region 2" evidence="6">
    <location>
        <begin position="17"/>
        <end position="82"/>
    </location>
</feature>
<comment type="caution">
    <text evidence="8">The sequence shown here is derived from an EMBL/GenBank/DDBJ whole genome shotgun (WGS) entry which is preliminary data.</text>
</comment>
<dbReference type="InterPro" id="IPR014284">
    <property type="entry name" value="RNA_pol_sigma-70_dom"/>
</dbReference>
<dbReference type="NCBIfam" id="TIGR02983">
    <property type="entry name" value="SigE-fam_strep"/>
    <property type="match status" value="1"/>
</dbReference>
<protein>
    <submittedName>
        <fullName evidence="8">SigE family RNA polymerase sigma factor</fullName>
    </submittedName>
</protein>
<evidence type="ECO:0000259" key="7">
    <source>
        <dbReference type="Pfam" id="PF08281"/>
    </source>
</evidence>
<dbReference type="InterPro" id="IPR013249">
    <property type="entry name" value="RNA_pol_sigma70_r4_t2"/>
</dbReference>
<organism evidence="8 9">
    <name type="scientific">Luteipulveratus flavus</name>
    <dbReference type="NCBI Taxonomy" id="3031728"/>
    <lineage>
        <taxon>Bacteria</taxon>
        <taxon>Bacillati</taxon>
        <taxon>Actinomycetota</taxon>
        <taxon>Actinomycetes</taxon>
        <taxon>Micrococcales</taxon>
        <taxon>Dermacoccaceae</taxon>
        <taxon>Luteipulveratus</taxon>
    </lineage>
</organism>
<evidence type="ECO:0000256" key="2">
    <source>
        <dbReference type="ARBA" id="ARBA00023015"/>
    </source>
</evidence>
<dbReference type="RefSeq" id="WP_277193396.1">
    <property type="nucleotide sequence ID" value="NZ_JAROAV010000051.1"/>
</dbReference>
<dbReference type="InterPro" id="IPR013324">
    <property type="entry name" value="RNA_pol_sigma_r3/r4-like"/>
</dbReference>
<dbReference type="Gene3D" id="1.10.10.10">
    <property type="entry name" value="Winged helix-like DNA-binding domain superfamily/Winged helix DNA-binding domain"/>
    <property type="match status" value="1"/>
</dbReference>
<dbReference type="InterPro" id="IPR036388">
    <property type="entry name" value="WH-like_DNA-bd_sf"/>
</dbReference>
<evidence type="ECO:0000256" key="3">
    <source>
        <dbReference type="ARBA" id="ARBA00023082"/>
    </source>
</evidence>
<dbReference type="PANTHER" id="PTHR43133">
    <property type="entry name" value="RNA POLYMERASE ECF-TYPE SIGMA FACTO"/>
    <property type="match status" value="1"/>
</dbReference>
<dbReference type="EMBL" id="JAROAV010000051">
    <property type="protein sequence ID" value="MDF8266172.1"/>
    <property type="molecule type" value="Genomic_DNA"/>
</dbReference>
<accession>A0ABT6CD19</accession>
<dbReference type="Pfam" id="PF08281">
    <property type="entry name" value="Sigma70_r4_2"/>
    <property type="match status" value="1"/>
</dbReference>
<dbReference type="InterPro" id="IPR007627">
    <property type="entry name" value="RNA_pol_sigma70_r2"/>
</dbReference>
<dbReference type="CDD" id="cd06171">
    <property type="entry name" value="Sigma70_r4"/>
    <property type="match status" value="1"/>
</dbReference>
<dbReference type="SUPFAM" id="SSF88659">
    <property type="entry name" value="Sigma3 and sigma4 domains of RNA polymerase sigma factors"/>
    <property type="match status" value="1"/>
</dbReference>
<dbReference type="InterPro" id="IPR014325">
    <property type="entry name" value="RNA_pol_sigma-E_actinobac"/>
</dbReference>
<keyword evidence="9" id="KW-1185">Reference proteome</keyword>
<dbReference type="SUPFAM" id="SSF88946">
    <property type="entry name" value="Sigma2 domain of RNA polymerase sigma factors"/>
    <property type="match status" value="1"/>
</dbReference>
<dbReference type="PANTHER" id="PTHR43133:SF50">
    <property type="entry name" value="ECF RNA POLYMERASE SIGMA FACTOR SIGM"/>
    <property type="match status" value="1"/>
</dbReference>
<comment type="similarity">
    <text evidence="1">Belongs to the sigma-70 factor family. ECF subfamily.</text>
</comment>
<evidence type="ECO:0000313" key="9">
    <source>
        <dbReference type="Proteomes" id="UP001528912"/>
    </source>
</evidence>
<dbReference type="NCBIfam" id="TIGR02937">
    <property type="entry name" value="sigma70-ECF"/>
    <property type="match status" value="1"/>
</dbReference>
<evidence type="ECO:0000259" key="6">
    <source>
        <dbReference type="Pfam" id="PF04542"/>
    </source>
</evidence>
<evidence type="ECO:0000256" key="5">
    <source>
        <dbReference type="ARBA" id="ARBA00023163"/>
    </source>
</evidence>
<keyword evidence="4" id="KW-0238">DNA-binding</keyword>
<evidence type="ECO:0000256" key="1">
    <source>
        <dbReference type="ARBA" id="ARBA00010641"/>
    </source>
</evidence>